<dbReference type="Proteomes" id="UP000000437">
    <property type="component" value="Chromosome 1"/>
</dbReference>
<keyword evidence="1" id="KW-1185">Reference proteome</keyword>
<dbReference type="RefSeq" id="XP_073773418.1">
    <property type="nucleotide sequence ID" value="XM_073917317.1"/>
</dbReference>
<sequence length="551" mass="62389">METEADTAKTFWSEVDVDGVFDELMEVLRRLRHTLRHNTATDREYVQAMRIVQESKLIRTETEDLLLDEDILTVTVSEPQCSPESLQNGIEPEDPQHSTARLYSDVGVVCSHMSSSRPDPAAPLVFQPHVCSSACVPHLPAHTHHLLGHNPLRAPLLCHFQRVCDDAGVVYKAPCGRSLSCMQEVLHFLLQTQIVCVLQTDHFSFSTQVCVERQVCAAPLLERDLSRGLEPVPVALVNTVDGARPREFRYRRERWPHGCFLSAEPLYSVCCDCNDGCTDAHSCACVRRTAGAAYTHQRLTHTLRTGLFECGPWCGCERSCCENRVVQKGLRVRLQVFRTPEHRWAVRCRDDLDAGTFICIYAGVVLRLQQSSECPAERSGEPAVSDDEVQLVEEWRIPEETHTHTHTLDSSPPLHVPVIQRPAEHSLAQRRDQQQFSISSETEDDQCEQALRKKPRLMESNGLQDSRTHTVTHTHDGVYYLDASREGNVARFFTHSDDPNLFIQNVFTDTHDPQFPLIAFFTCRPVKAGTELTWSCTNTEQQKTEEKHCSV</sequence>
<evidence type="ECO:0000313" key="1">
    <source>
        <dbReference type="Proteomes" id="UP000000437"/>
    </source>
</evidence>
<proteinExistence type="predicted"/>
<gene>
    <name evidence="2" type="primary">setdb2</name>
    <name evidence="2" type="synonym">wu:fk80d09</name>
    <name evidence="2" type="synonym">zgc:77298</name>
</gene>
<name>A0AC58GUK8_DANRE</name>
<organism evidence="1 2">
    <name type="scientific">Danio rerio</name>
    <name type="common">Zebrafish</name>
    <name type="synonym">Brachydanio rerio</name>
    <dbReference type="NCBI Taxonomy" id="7955"/>
    <lineage>
        <taxon>Eukaryota</taxon>
        <taxon>Metazoa</taxon>
        <taxon>Chordata</taxon>
        <taxon>Craniata</taxon>
        <taxon>Vertebrata</taxon>
        <taxon>Euteleostomi</taxon>
        <taxon>Actinopterygii</taxon>
        <taxon>Neopterygii</taxon>
        <taxon>Teleostei</taxon>
        <taxon>Ostariophysi</taxon>
        <taxon>Cypriniformes</taxon>
        <taxon>Danionidae</taxon>
        <taxon>Danioninae</taxon>
        <taxon>Danio</taxon>
    </lineage>
</organism>
<reference evidence="2" key="1">
    <citation type="submission" date="2025-08" db="UniProtKB">
        <authorList>
            <consortium name="RefSeq"/>
        </authorList>
    </citation>
    <scope>IDENTIFICATION</scope>
    <source>
        <strain evidence="2">Tuebingen</strain>
        <tissue evidence="2">Fibroblasts and whole tissue</tissue>
    </source>
</reference>
<evidence type="ECO:0000313" key="2">
    <source>
        <dbReference type="RefSeq" id="XP_073773418.1"/>
    </source>
</evidence>
<protein>
    <submittedName>
        <fullName evidence="2">Histone-lysine N-methyltransferase SETDB2 isoform X1</fullName>
    </submittedName>
</protein>
<accession>A0AC58GUK8</accession>